<dbReference type="Proteomes" id="UP000887576">
    <property type="component" value="Unplaced"/>
</dbReference>
<reference evidence="2" key="1">
    <citation type="submission" date="2022-11" db="UniProtKB">
        <authorList>
            <consortium name="WormBaseParasite"/>
        </authorList>
    </citation>
    <scope>IDENTIFICATION</scope>
</reference>
<evidence type="ECO:0000313" key="1">
    <source>
        <dbReference type="Proteomes" id="UP000887576"/>
    </source>
</evidence>
<proteinExistence type="predicted"/>
<name>A0AC34QX12_9BILA</name>
<evidence type="ECO:0000313" key="2">
    <source>
        <dbReference type="WBParaSite" id="JU765_v2.g20121.t1"/>
    </source>
</evidence>
<organism evidence="1 2">
    <name type="scientific">Panagrolaimus sp. JU765</name>
    <dbReference type="NCBI Taxonomy" id="591449"/>
    <lineage>
        <taxon>Eukaryota</taxon>
        <taxon>Metazoa</taxon>
        <taxon>Ecdysozoa</taxon>
        <taxon>Nematoda</taxon>
        <taxon>Chromadorea</taxon>
        <taxon>Rhabditida</taxon>
        <taxon>Tylenchina</taxon>
        <taxon>Panagrolaimomorpha</taxon>
        <taxon>Panagrolaimoidea</taxon>
        <taxon>Panagrolaimidae</taxon>
        <taxon>Panagrolaimus</taxon>
    </lineage>
</organism>
<dbReference type="WBParaSite" id="JU765_v2.g20121.t1">
    <property type="protein sequence ID" value="JU765_v2.g20121.t1"/>
    <property type="gene ID" value="JU765_v2.g20121"/>
</dbReference>
<protein>
    <submittedName>
        <fullName evidence="2">F-box domain-containing protein</fullName>
    </submittedName>
</protein>
<sequence>MLLDLPILCQLEILKRLPPTSIDNVALVSRHFASLIKKCRKELPKPKVFLTVTQELDEKTVTLCLYLHPIHYNGNMEQCMKRKVYKQMKFPLQDLPTLQLEKHFGFFKLESILLTTRFMELLPVTTDLVLFTNNLFQKYSKNIRYFAAKNLNFKNEVLTTFLTLFETFEYSLDVLKEKQETLMKYAAQWMT</sequence>
<accession>A0AC34QX12</accession>